<evidence type="ECO:0000313" key="2">
    <source>
        <dbReference type="Proteomes" id="UP001230220"/>
    </source>
</evidence>
<name>A0ABU0DYI2_9FIRM</name>
<protein>
    <submittedName>
        <fullName evidence="1">Protein-disulfide isomerase-like protein with CxxC motif</fullName>
    </submittedName>
</protein>
<dbReference type="SUPFAM" id="SSF52833">
    <property type="entry name" value="Thioredoxin-like"/>
    <property type="match status" value="1"/>
</dbReference>
<dbReference type="CDD" id="cd03025">
    <property type="entry name" value="DsbA_FrnE_like"/>
    <property type="match status" value="1"/>
</dbReference>
<dbReference type="EMBL" id="JAUSUR010000001">
    <property type="protein sequence ID" value="MDQ0359543.1"/>
    <property type="molecule type" value="Genomic_DNA"/>
</dbReference>
<dbReference type="InterPro" id="IPR036249">
    <property type="entry name" value="Thioredoxin-like_sf"/>
</dbReference>
<proteinExistence type="predicted"/>
<dbReference type="PANTHER" id="PTHR13887">
    <property type="entry name" value="GLUTATHIONE S-TRANSFERASE KAPPA"/>
    <property type="match status" value="1"/>
</dbReference>
<gene>
    <name evidence="1" type="ORF">J2S15_000274</name>
</gene>
<dbReference type="Gene3D" id="3.40.30.10">
    <property type="entry name" value="Glutaredoxin"/>
    <property type="match status" value="1"/>
</dbReference>
<sequence length="303" mass="33762">MAEDKSNTIIIQNFTDPICTWCWGSEPVLRKLETHYPNIEIRYVMGGLVDDIHNFRDDSNDIGGSDIESVNKQIITHWEEAAERHGMPVESNGFALFSNAYPSSYPQNIAYKAAQKIDQEKADLFLYNIRAASAAEAKLTSRLDVLTSLVDASGLDVSAFLENMDNGSAEGAFKGDMALGKALGVQGFPTFLVKYNNQQVMLRGFQEFDTFVSVINMISNGKLIPLHPPINDEHLLSFMEKHPRLAAAEIMQAYNLGSLDKVDEWVERLVDEGKVEKQVAGQSYFINKIMNKISCDPQTGVCL</sequence>
<dbReference type="Pfam" id="PF13743">
    <property type="entry name" value="Thioredoxin_5"/>
    <property type="match status" value="1"/>
</dbReference>
<organism evidence="1 2">
    <name type="scientific">Breznakia pachnodae</name>
    <dbReference type="NCBI Taxonomy" id="265178"/>
    <lineage>
        <taxon>Bacteria</taxon>
        <taxon>Bacillati</taxon>
        <taxon>Bacillota</taxon>
        <taxon>Erysipelotrichia</taxon>
        <taxon>Erysipelotrichales</taxon>
        <taxon>Erysipelotrichaceae</taxon>
        <taxon>Breznakia</taxon>
    </lineage>
</organism>
<evidence type="ECO:0000313" key="1">
    <source>
        <dbReference type="EMBL" id="MDQ0359543.1"/>
    </source>
</evidence>
<keyword evidence="2" id="KW-1185">Reference proteome</keyword>
<dbReference type="RefSeq" id="WP_307404737.1">
    <property type="nucleotide sequence ID" value="NZ_JAUSUR010000001.1"/>
</dbReference>
<reference evidence="1 2" key="1">
    <citation type="submission" date="2023-07" db="EMBL/GenBank/DDBJ databases">
        <title>Genomic Encyclopedia of Type Strains, Phase IV (KMG-IV): sequencing the most valuable type-strain genomes for metagenomic binning, comparative biology and taxonomic classification.</title>
        <authorList>
            <person name="Goeker M."/>
        </authorList>
    </citation>
    <scope>NUCLEOTIDE SEQUENCE [LARGE SCALE GENOMIC DNA]</scope>
    <source>
        <strain evidence="1 2">DSM 16784</strain>
    </source>
</reference>
<comment type="caution">
    <text evidence="1">The sequence shown here is derived from an EMBL/GenBank/DDBJ whole genome shotgun (WGS) entry which is preliminary data.</text>
</comment>
<accession>A0ABU0DYI2</accession>
<dbReference type="Proteomes" id="UP001230220">
    <property type="component" value="Unassembled WGS sequence"/>
</dbReference>
<dbReference type="Gene3D" id="1.10.472.60">
    <property type="entry name" value="putative protein disulfide isomerase domain"/>
    <property type="match status" value="1"/>
</dbReference>
<dbReference type="PANTHER" id="PTHR13887:SF54">
    <property type="entry name" value="DSBA FAMILY PROTEIN"/>
    <property type="match status" value="1"/>
</dbReference>